<dbReference type="AlphaFoldDB" id="A0A9X1P4C7"/>
<dbReference type="Gene3D" id="3.40.50.2300">
    <property type="match status" value="1"/>
</dbReference>
<dbReference type="Proteomes" id="UP001139035">
    <property type="component" value="Unassembled WGS sequence"/>
</dbReference>
<keyword evidence="1" id="KW-0597">Phosphoprotein</keyword>
<evidence type="ECO:0000256" key="1">
    <source>
        <dbReference type="PROSITE-ProRule" id="PRU00169"/>
    </source>
</evidence>
<dbReference type="SUPFAM" id="SSF52172">
    <property type="entry name" value="CheY-like"/>
    <property type="match status" value="1"/>
</dbReference>
<feature type="domain" description="Response regulatory" evidence="2">
    <location>
        <begin position="16"/>
        <end position="127"/>
    </location>
</feature>
<dbReference type="RefSeq" id="WP_233721215.1">
    <property type="nucleotide sequence ID" value="NZ_JAJUWU010000021.1"/>
</dbReference>
<sequence length="128" mass="13951">MLFEVAQMGMRIEGMRVLVVEDESLVALQLEDMLLDLGCQVVGPAMRLRAAGELLDSGVGIDCAVLDVNVCGEMVYPIAERLTQMGIPFIFATGYGRDGVDQRWTAVPILQKPYTSEEIGESLALCVQ</sequence>
<dbReference type="InterPro" id="IPR001789">
    <property type="entry name" value="Sig_transdc_resp-reg_receiver"/>
</dbReference>
<comment type="caution">
    <text evidence="3">The sequence shown here is derived from an EMBL/GenBank/DDBJ whole genome shotgun (WGS) entry which is preliminary data.</text>
</comment>
<dbReference type="SMART" id="SM00448">
    <property type="entry name" value="REC"/>
    <property type="match status" value="1"/>
</dbReference>
<dbReference type="PROSITE" id="PS50110">
    <property type="entry name" value="RESPONSE_REGULATORY"/>
    <property type="match status" value="1"/>
</dbReference>
<evidence type="ECO:0000313" key="3">
    <source>
        <dbReference type="EMBL" id="MCE7030136.1"/>
    </source>
</evidence>
<evidence type="ECO:0000313" key="4">
    <source>
        <dbReference type="Proteomes" id="UP001139035"/>
    </source>
</evidence>
<reference evidence="3" key="1">
    <citation type="submission" date="2022-01" db="EMBL/GenBank/DDBJ databases">
        <title>Jiella avicenniae sp. nov., a novel endophytic bacterium isolated from bark of Avicennia marina.</title>
        <authorList>
            <person name="Tuo L."/>
        </authorList>
    </citation>
    <scope>NUCLEOTIDE SEQUENCE</scope>
    <source>
        <strain evidence="3">CBK1P-4</strain>
    </source>
</reference>
<keyword evidence="4" id="KW-1185">Reference proteome</keyword>
<evidence type="ECO:0000259" key="2">
    <source>
        <dbReference type="PROSITE" id="PS50110"/>
    </source>
</evidence>
<gene>
    <name evidence="3" type="ORF">LZD57_19275</name>
</gene>
<organism evidence="3 4">
    <name type="scientific">Jiella avicenniae</name>
    <dbReference type="NCBI Taxonomy" id="2907202"/>
    <lineage>
        <taxon>Bacteria</taxon>
        <taxon>Pseudomonadati</taxon>
        <taxon>Pseudomonadota</taxon>
        <taxon>Alphaproteobacteria</taxon>
        <taxon>Hyphomicrobiales</taxon>
        <taxon>Aurantimonadaceae</taxon>
        <taxon>Jiella</taxon>
    </lineage>
</organism>
<dbReference type="GO" id="GO:0000160">
    <property type="term" value="P:phosphorelay signal transduction system"/>
    <property type="evidence" value="ECO:0007669"/>
    <property type="project" value="InterPro"/>
</dbReference>
<feature type="modified residue" description="4-aspartylphosphate" evidence="1">
    <location>
        <position position="67"/>
    </location>
</feature>
<name>A0A9X1P4C7_9HYPH</name>
<dbReference type="EMBL" id="JAJUWU010000021">
    <property type="protein sequence ID" value="MCE7030136.1"/>
    <property type="molecule type" value="Genomic_DNA"/>
</dbReference>
<proteinExistence type="predicted"/>
<dbReference type="InterPro" id="IPR011006">
    <property type="entry name" value="CheY-like_superfamily"/>
</dbReference>
<protein>
    <submittedName>
        <fullName evidence="3">Response regulator</fullName>
    </submittedName>
</protein>
<accession>A0A9X1P4C7</accession>